<accession>A0A0J5WQ08</accession>
<gene>
    <name evidence="2" type="ORF">VL15_25935</name>
</gene>
<comment type="caution">
    <text evidence="2">The sequence shown here is derived from an EMBL/GenBank/DDBJ whole genome shotgun (WGS) entry which is preliminary data.</text>
</comment>
<evidence type="ECO:0000313" key="2">
    <source>
        <dbReference type="EMBL" id="KML51022.1"/>
    </source>
</evidence>
<dbReference type="EMBL" id="LDWR01000046">
    <property type="protein sequence ID" value="KML51022.1"/>
    <property type="molecule type" value="Genomic_DNA"/>
</dbReference>
<protein>
    <submittedName>
        <fullName evidence="2">Membrane protein</fullName>
    </submittedName>
</protein>
<dbReference type="Proteomes" id="UP000036338">
    <property type="component" value="Unassembled WGS sequence"/>
</dbReference>
<reference evidence="2 3" key="1">
    <citation type="submission" date="2015-05" db="EMBL/GenBank/DDBJ databases">
        <title>Draft genome of Burkholderia cepacia LK29.</title>
        <authorList>
            <person name="Chan X.Y."/>
        </authorList>
    </citation>
    <scope>NUCLEOTIDE SEQUENCE [LARGE SCALE GENOMIC DNA]</scope>
    <source>
        <strain evidence="2 3">LK29</strain>
    </source>
</reference>
<dbReference type="AlphaFoldDB" id="A0A0J5WQ08"/>
<evidence type="ECO:0000313" key="3">
    <source>
        <dbReference type="Proteomes" id="UP000036338"/>
    </source>
</evidence>
<organism evidence="2 3">
    <name type="scientific">Burkholderia cepacia</name>
    <name type="common">Pseudomonas cepacia</name>
    <dbReference type="NCBI Taxonomy" id="292"/>
    <lineage>
        <taxon>Bacteria</taxon>
        <taxon>Pseudomonadati</taxon>
        <taxon>Pseudomonadota</taxon>
        <taxon>Betaproteobacteria</taxon>
        <taxon>Burkholderiales</taxon>
        <taxon>Burkholderiaceae</taxon>
        <taxon>Burkholderia</taxon>
        <taxon>Burkholderia cepacia complex</taxon>
    </lineage>
</organism>
<dbReference type="PATRIC" id="fig|292.27.peg.5566"/>
<name>A0A0J5WQ08_BURCE</name>
<evidence type="ECO:0000256" key="1">
    <source>
        <dbReference type="SAM" id="SignalP"/>
    </source>
</evidence>
<feature type="signal peptide" evidence="1">
    <location>
        <begin position="1"/>
        <end position="21"/>
    </location>
</feature>
<dbReference type="RefSeq" id="WP_048249436.1">
    <property type="nucleotide sequence ID" value="NZ_LDWR01000046.1"/>
</dbReference>
<sequence>MKPAAFRAASMLLLACGACLAAVRPQPAAAGQDAPAEPAARRHSPYLPVSLPRQAKAYYQMAKGIDDLHVRSTASGNLIRFSYRVTDPEKARLLGDTKATVYLYGETSHALLVIPVMDQIGALRQTGQLETGHEYWMVFSNKGGPIKRGERVSILIDSLHVDGLVVE</sequence>
<feature type="chain" id="PRO_5005266527" evidence="1">
    <location>
        <begin position="22"/>
        <end position="167"/>
    </location>
</feature>
<proteinExistence type="predicted"/>
<keyword evidence="1" id="KW-0732">Signal</keyword>